<comment type="cofactor">
    <cofactor evidence="11">
        <name>[4Fe-4S] cluster</name>
        <dbReference type="ChEBI" id="CHEBI:49883"/>
    </cofactor>
    <text evidence="11">Binds 1 [4Fe-4S] cluster.</text>
</comment>
<comment type="caution">
    <text evidence="14">The sequence shown here is derived from an EMBL/GenBank/DDBJ whole genome shotgun (WGS) entry which is preliminary data.</text>
</comment>
<dbReference type="PANTHER" id="PTHR11921:SF29">
    <property type="entry name" value="SUCCINATE DEHYDROGENASE [UBIQUINONE] IRON-SULFUR SUBUNIT, MITOCHONDRIAL"/>
    <property type="match status" value="1"/>
</dbReference>
<dbReference type="EMBL" id="WJJP01000688">
    <property type="protein sequence ID" value="MBD3327107.1"/>
    <property type="molecule type" value="Genomic_DNA"/>
</dbReference>
<dbReference type="GO" id="GO:0008177">
    <property type="term" value="F:succinate dehydrogenase (quinone) activity"/>
    <property type="evidence" value="ECO:0007669"/>
    <property type="project" value="UniProtKB-EC"/>
</dbReference>
<dbReference type="Gene3D" id="1.10.1060.10">
    <property type="entry name" value="Alpha-helical ferredoxin"/>
    <property type="match status" value="1"/>
</dbReference>
<dbReference type="InterPro" id="IPR004489">
    <property type="entry name" value="Succ_DH/fum_Rdtase_Fe-S"/>
</dbReference>
<dbReference type="Pfam" id="PF13085">
    <property type="entry name" value="Fer2_3"/>
    <property type="match status" value="1"/>
</dbReference>
<dbReference type="GO" id="GO:0051537">
    <property type="term" value="F:2 iron, 2 sulfur cluster binding"/>
    <property type="evidence" value="ECO:0007669"/>
    <property type="project" value="UniProtKB-KW"/>
</dbReference>
<keyword evidence="10 11" id="KW-0003">3Fe-4S</keyword>
<reference evidence="14" key="1">
    <citation type="submission" date="2019-11" db="EMBL/GenBank/DDBJ databases">
        <title>Microbial mats filling the niche in hypersaline microbial mats.</title>
        <authorList>
            <person name="Wong H.L."/>
            <person name="Macleod F.I."/>
            <person name="White R.A. III"/>
            <person name="Burns B.P."/>
        </authorList>
    </citation>
    <scope>NUCLEOTIDE SEQUENCE</scope>
    <source>
        <strain evidence="14">Rbin_158</strain>
    </source>
</reference>
<comment type="pathway">
    <text evidence="1">Carbohydrate metabolism; tricarboxylic acid cycle.</text>
</comment>
<evidence type="ECO:0000256" key="5">
    <source>
        <dbReference type="ARBA" id="ARBA00022714"/>
    </source>
</evidence>
<dbReference type="PROSITE" id="PS00198">
    <property type="entry name" value="4FE4S_FER_1"/>
    <property type="match status" value="1"/>
</dbReference>
<comment type="cofactor">
    <cofactor evidence="11">
        <name>[3Fe-4S] cluster</name>
        <dbReference type="ChEBI" id="CHEBI:21137"/>
    </cofactor>
    <text evidence="11">Binds 1 [3Fe-4S] cluster.</text>
</comment>
<dbReference type="SUPFAM" id="SSF54292">
    <property type="entry name" value="2Fe-2S ferredoxin-like"/>
    <property type="match status" value="1"/>
</dbReference>
<evidence type="ECO:0000256" key="9">
    <source>
        <dbReference type="ARBA" id="ARBA00023014"/>
    </source>
</evidence>
<dbReference type="PROSITE" id="PS51085">
    <property type="entry name" value="2FE2S_FER_2"/>
    <property type="match status" value="1"/>
</dbReference>
<evidence type="ECO:0000256" key="4">
    <source>
        <dbReference type="ARBA" id="ARBA00022532"/>
    </source>
</evidence>
<dbReference type="EC" id="1.3.5.1" evidence="11"/>
<dbReference type="InterPro" id="IPR012675">
    <property type="entry name" value="Beta-grasp_dom_sf"/>
</dbReference>
<keyword evidence="3 11" id="KW-0004">4Fe-4S</keyword>
<evidence type="ECO:0000256" key="2">
    <source>
        <dbReference type="ARBA" id="ARBA00009433"/>
    </source>
</evidence>
<evidence type="ECO:0000313" key="15">
    <source>
        <dbReference type="Proteomes" id="UP000649604"/>
    </source>
</evidence>
<dbReference type="InterPro" id="IPR036010">
    <property type="entry name" value="2Fe-2S_ferredoxin-like_sf"/>
</dbReference>
<dbReference type="GO" id="GO:0046872">
    <property type="term" value="F:metal ion binding"/>
    <property type="evidence" value="ECO:0007669"/>
    <property type="project" value="UniProtKB-KW"/>
</dbReference>
<dbReference type="InterPro" id="IPR009051">
    <property type="entry name" value="Helical_ferredxn"/>
</dbReference>
<evidence type="ECO:0000256" key="10">
    <source>
        <dbReference type="ARBA" id="ARBA00023291"/>
    </source>
</evidence>
<dbReference type="Gene3D" id="3.10.20.30">
    <property type="match status" value="1"/>
</dbReference>
<evidence type="ECO:0000256" key="3">
    <source>
        <dbReference type="ARBA" id="ARBA00022485"/>
    </source>
</evidence>
<dbReference type="GO" id="GO:0051538">
    <property type="term" value="F:3 iron, 4 sulfur cluster binding"/>
    <property type="evidence" value="ECO:0007669"/>
    <property type="project" value="UniProtKB-KW"/>
</dbReference>
<dbReference type="Pfam" id="PF13183">
    <property type="entry name" value="Fer4_8"/>
    <property type="match status" value="1"/>
</dbReference>
<gene>
    <name evidence="14" type="ORF">GF339_21145</name>
</gene>
<dbReference type="InterPro" id="IPR050573">
    <property type="entry name" value="SDH/FRD_Iron-Sulfur"/>
</dbReference>
<dbReference type="AlphaFoldDB" id="A0A9D5JZG5"/>
<protein>
    <recommendedName>
        <fullName evidence="11">Fumarate reductase iron-sulfur subunit</fullName>
        <ecNumber evidence="11">1.3.5.1</ecNumber>
    </recommendedName>
</protein>
<keyword evidence="4" id="KW-0816">Tricarboxylic acid cycle</keyword>
<dbReference type="GO" id="GO:0009055">
    <property type="term" value="F:electron transfer activity"/>
    <property type="evidence" value="ECO:0007669"/>
    <property type="project" value="InterPro"/>
</dbReference>
<comment type="similarity">
    <text evidence="2 11">Belongs to the succinate dehydrogenase/fumarate reductase iron-sulfur protein family.</text>
</comment>
<dbReference type="InterPro" id="IPR006058">
    <property type="entry name" value="2Fe2S_fd_BS"/>
</dbReference>
<dbReference type="InterPro" id="IPR017896">
    <property type="entry name" value="4Fe4S_Fe-S-bd"/>
</dbReference>
<dbReference type="InterPro" id="IPR025192">
    <property type="entry name" value="Succ_DH/fum_Rdtase_N"/>
</dbReference>
<dbReference type="SUPFAM" id="SSF46548">
    <property type="entry name" value="alpha-helical ferredoxin"/>
    <property type="match status" value="1"/>
</dbReference>
<evidence type="ECO:0000259" key="13">
    <source>
        <dbReference type="PROSITE" id="PS51379"/>
    </source>
</evidence>
<evidence type="ECO:0000256" key="7">
    <source>
        <dbReference type="ARBA" id="ARBA00023002"/>
    </source>
</evidence>
<evidence type="ECO:0000256" key="11">
    <source>
        <dbReference type="RuleBase" id="RU361237"/>
    </source>
</evidence>
<accession>A0A9D5JZG5</accession>
<evidence type="ECO:0000259" key="12">
    <source>
        <dbReference type="PROSITE" id="PS51085"/>
    </source>
</evidence>
<keyword evidence="9 11" id="KW-0411">Iron-sulfur</keyword>
<dbReference type="InterPro" id="IPR001041">
    <property type="entry name" value="2Fe-2S_ferredoxin-type"/>
</dbReference>
<dbReference type="GO" id="GO:0022904">
    <property type="term" value="P:respiratory electron transport chain"/>
    <property type="evidence" value="ECO:0007669"/>
    <property type="project" value="TreeGrafter"/>
</dbReference>
<dbReference type="InterPro" id="IPR017900">
    <property type="entry name" value="4Fe4S_Fe_S_CS"/>
</dbReference>
<evidence type="ECO:0000256" key="1">
    <source>
        <dbReference type="ARBA" id="ARBA00005163"/>
    </source>
</evidence>
<evidence type="ECO:0000256" key="6">
    <source>
        <dbReference type="ARBA" id="ARBA00022723"/>
    </source>
</evidence>
<comment type="cofactor">
    <cofactor evidence="11">
        <name>[2Fe-2S] cluster</name>
        <dbReference type="ChEBI" id="CHEBI:190135"/>
    </cofactor>
    <text evidence="11">Binds 1 [2Fe-2S] cluster.</text>
</comment>
<organism evidence="14 15">
    <name type="scientific">candidate division KSB3 bacterium</name>
    <dbReference type="NCBI Taxonomy" id="2044937"/>
    <lineage>
        <taxon>Bacteria</taxon>
        <taxon>candidate division KSB3</taxon>
    </lineage>
</organism>
<dbReference type="NCBIfam" id="TIGR00384">
    <property type="entry name" value="dhsB"/>
    <property type="match status" value="1"/>
</dbReference>
<feature type="domain" description="4Fe-4S ferredoxin-type" evidence="13">
    <location>
        <begin position="136"/>
        <end position="168"/>
    </location>
</feature>
<keyword evidence="5 11" id="KW-0001">2Fe-2S</keyword>
<evidence type="ECO:0000313" key="14">
    <source>
        <dbReference type="EMBL" id="MBD3327107.1"/>
    </source>
</evidence>
<evidence type="ECO:0000256" key="8">
    <source>
        <dbReference type="ARBA" id="ARBA00023004"/>
    </source>
</evidence>
<name>A0A9D5JZG5_9BACT</name>
<dbReference type="GO" id="GO:0006099">
    <property type="term" value="P:tricarboxylic acid cycle"/>
    <property type="evidence" value="ECO:0007669"/>
    <property type="project" value="UniProtKB-KW"/>
</dbReference>
<dbReference type="PROSITE" id="PS51379">
    <property type="entry name" value="4FE4S_FER_2"/>
    <property type="match status" value="1"/>
</dbReference>
<sequence length="229" mass="25260">MKERTLTFRILRYKPGLIDHPAFQDFTIPVNEEMSVLDALEHIRLEHDATLMYRHSCHHASCGTCACKINGKAQLTCITKALALQTDVVTLEPLDGFRPEGDLVVDMTGFYADIAEEWSYLRDSEDVQSEQMPEGVSAFTRFENCIECGACVSACPVSHGESPFMGPAAMAALHNELHKSPQNRDALLALAGGETGEQWCVRAIECSRVCPTKVAPARHIAELRKALGK</sequence>
<dbReference type="PROSITE" id="PS00197">
    <property type="entry name" value="2FE2S_FER_1"/>
    <property type="match status" value="1"/>
</dbReference>
<feature type="domain" description="2Fe-2S ferredoxin-type" evidence="12">
    <location>
        <begin position="4"/>
        <end position="94"/>
    </location>
</feature>
<dbReference type="Proteomes" id="UP000649604">
    <property type="component" value="Unassembled WGS sequence"/>
</dbReference>
<dbReference type="CDD" id="cd00207">
    <property type="entry name" value="fer2"/>
    <property type="match status" value="1"/>
</dbReference>
<proteinExistence type="inferred from homology"/>
<keyword evidence="6 11" id="KW-0479">Metal-binding</keyword>
<dbReference type="GO" id="GO:0051539">
    <property type="term" value="F:4 iron, 4 sulfur cluster binding"/>
    <property type="evidence" value="ECO:0007669"/>
    <property type="project" value="UniProtKB-KW"/>
</dbReference>
<comment type="catalytic activity">
    <reaction evidence="11">
        <text>a menaquinone + succinate = a menaquinol + fumarate</text>
        <dbReference type="Rhea" id="RHEA:27834"/>
        <dbReference type="Rhea" id="RHEA-COMP:9537"/>
        <dbReference type="Rhea" id="RHEA-COMP:9539"/>
        <dbReference type="ChEBI" id="CHEBI:16374"/>
        <dbReference type="ChEBI" id="CHEBI:18151"/>
        <dbReference type="ChEBI" id="CHEBI:29806"/>
        <dbReference type="ChEBI" id="CHEBI:30031"/>
        <dbReference type="EC" id="1.3.5.1"/>
    </reaction>
</comment>
<dbReference type="PANTHER" id="PTHR11921">
    <property type="entry name" value="SUCCINATE DEHYDROGENASE IRON-SULFUR PROTEIN"/>
    <property type="match status" value="1"/>
</dbReference>
<keyword evidence="8 11" id="KW-0408">Iron</keyword>
<keyword evidence="7" id="KW-0560">Oxidoreductase</keyword>